<dbReference type="SUPFAM" id="SSF50978">
    <property type="entry name" value="WD40 repeat-like"/>
    <property type="match status" value="1"/>
</dbReference>
<dbReference type="SMART" id="SM00320">
    <property type="entry name" value="WD40"/>
    <property type="match status" value="6"/>
</dbReference>
<evidence type="ECO:0000313" key="17">
    <source>
        <dbReference type="Proteomes" id="UP000525319"/>
    </source>
</evidence>
<dbReference type="AlphaFoldDB" id="A0A7L3JZT2"/>
<evidence type="ECO:0000256" key="12">
    <source>
        <dbReference type="RuleBase" id="RU364014"/>
    </source>
</evidence>
<dbReference type="GO" id="GO:0006351">
    <property type="term" value="P:DNA-templated transcription"/>
    <property type="evidence" value="ECO:0007669"/>
    <property type="project" value="InterPro"/>
</dbReference>
<evidence type="ECO:0000256" key="13">
    <source>
        <dbReference type="SAM" id="MobiDB-lite"/>
    </source>
</evidence>
<comment type="subcellular location">
    <subcellularLocation>
        <location evidence="1 12">Nucleus</location>
    </subcellularLocation>
</comment>
<dbReference type="InterPro" id="IPR031120">
    <property type="entry name" value="HIR1-like"/>
</dbReference>
<name>A0A7L3JZT2_9PASS</name>
<dbReference type="PROSITE" id="PS50082">
    <property type="entry name" value="WD_REPEATS_2"/>
    <property type="match status" value="3"/>
</dbReference>
<evidence type="ECO:0000256" key="4">
    <source>
        <dbReference type="ARBA" id="ARBA00022491"/>
    </source>
</evidence>
<evidence type="ECO:0000256" key="9">
    <source>
        <dbReference type="ARBA" id="ARBA00023163"/>
    </source>
</evidence>
<keyword evidence="8 12" id="KW-0805">Transcription regulation</keyword>
<evidence type="ECO:0000256" key="7">
    <source>
        <dbReference type="ARBA" id="ARBA00022853"/>
    </source>
</evidence>
<evidence type="ECO:0000313" key="16">
    <source>
        <dbReference type="EMBL" id="NXU34676.1"/>
    </source>
</evidence>
<dbReference type="PANTHER" id="PTHR13831">
    <property type="entry name" value="MEMBER OF THE HIR1 FAMILY OF WD-REPEAT PROTEINS"/>
    <property type="match status" value="1"/>
</dbReference>
<keyword evidence="10 12" id="KW-0539">Nucleus</keyword>
<dbReference type="Proteomes" id="UP000525319">
    <property type="component" value="Unassembled WGS sequence"/>
</dbReference>
<dbReference type="FunFam" id="2.130.10.10:FF:000075">
    <property type="entry name" value="Protein HIRA"/>
    <property type="match status" value="1"/>
</dbReference>
<evidence type="ECO:0000256" key="5">
    <source>
        <dbReference type="ARBA" id="ARBA00022574"/>
    </source>
</evidence>
<dbReference type="InterPro" id="IPR011494">
    <property type="entry name" value="HIRA-like_C"/>
</dbReference>
<feature type="non-terminal residue" evidence="16">
    <location>
        <position position="1009"/>
    </location>
</feature>
<dbReference type="GO" id="GO:0031491">
    <property type="term" value="F:nucleosome binding"/>
    <property type="evidence" value="ECO:0007669"/>
    <property type="project" value="TreeGrafter"/>
</dbReference>
<dbReference type="CDD" id="cd00200">
    <property type="entry name" value="WD40"/>
    <property type="match status" value="1"/>
</dbReference>
<organism evidence="16 17">
    <name type="scientific">Drymodes brunneopygia</name>
    <dbReference type="NCBI Taxonomy" id="626378"/>
    <lineage>
        <taxon>Eukaryota</taxon>
        <taxon>Metazoa</taxon>
        <taxon>Chordata</taxon>
        <taxon>Craniata</taxon>
        <taxon>Vertebrata</taxon>
        <taxon>Euteleostomi</taxon>
        <taxon>Archelosauria</taxon>
        <taxon>Archosauria</taxon>
        <taxon>Dinosauria</taxon>
        <taxon>Saurischia</taxon>
        <taxon>Theropoda</taxon>
        <taxon>Coelurosauria</taxon>
        <taxon>Aves</taxon>
        <taxon>Neognathae</taxon>
        <taxon>Neoaves</taxon>
        <taxon>Telluraves</taxon>
        <taxon>Australaves</taxon>
        <taxon>Passeriformes</taxon>
        <taxon>Petroicidae</taxon>
        <taxon>Drymodes</taxon>
    </lineage>
</organism>
<feature type="domain" description="Protein HIRA-like C-terminal" evidence="14">
    <location>
        <begin position="756"/>
        <end position="954"/>
    </location>
</feature>
<sequence length="1009" mass="110797">GKPIFSVDIHPDGTKFATGGQGQDSGKVVIWNMAPVLKEEDEKNENIPKMLCQMDNHLACVNCVRWSNNGVYLASGGDDKLIMVWKRAAYIGPSTVFGSSSKLTNVEQWRCVSILRSHSGDVMDVAWSPHDAWLASCSVDNTVVIWNAVKFPEILATLKGHSGLVKGLTWDPVGKYIASQADDRSLKVWRTMDWQLETSITKPFDECGGTTHVLRLSWSPDGHYLVSAHAMNNSGPTAQIIERDGWKTNMDFVGHRKAVTVVKFNPKIFKKKQKNGSSAKSSCPYCCCAVGSKDRSLSVWLTCLKRPLVVIHELFDKSIMDISWTLNGLGILVCSMDGSVAFLDFSQDELGDPLSEEEKSNIHQSTYGKSLAIMTEAQLSTTIIENPEMLKYQQRQQQQVDQKNASIREGSGNATTPKVASMVNGESLEDIRKNLLKKQVETRTADGRRRITPLCIAQLDTGDFSTAFFNSIPISGTLSGSMMSSQSNQQLMSLDSNAANSLNTSKPSVEPTTASIKPTDDAANKDGVNATSASAAPSASSSSVLTTPSKIEPMKAFDSRFTERSKATSGTAVVTNTNQTVVDRLKDQNLIKDSKPKDILESSSDSEEKIPAVKPLSVPKRKLELEGETVEKKKKGRPRKDSRLVPVTLTVQSPATLASEKDAACISAPALALKLPTPIPQKSFTLQVSSDPSMYLEVENEMTTVGGSKLSRLKCNREGKEWETVLTSRILAAAGSCEIVTVACEKRTLSVFSACGRRLLPPIILNTPISTLHCTGSCIMALTTAATLSVWDVHKQTAIVRDESLQTIFSGSDATVSQILLTQHGIPVMSMSDGKAYCFNPSLSTWNLVSDKQDSLAQCADFRTSLPSQEAMLCSGPLAVIQGRTSNSGRQAARLFSMPHLVQQETTLAYLENQIAAALMLQSSHEYHHWLLIYARYLVNEGFEYRLRELCKDLLGPVHYSAGSQWESTVMGLRKRELLKELLPVIGQNLRFQRLFTEYQEQLDILRDK</sequence>
<dbReference type="GO" id="GO:0000417">
    <property type="term" value="C:HIR complex"/>
    <property type="evidence" value="ECO:0007669"/>
    <property type="project" value="TreeGrafter"/>
</dbReference>
<reference evidence="16 17" key="1">
    <citation type="submission" date="2019-09" db="EMBL/GenBank/DDBJ databases">
        <title>Bird 10,000 Genomes (B10K) Project - Family phase.</title>
        <authorList>
            <person name="Zhang G."/>
        </authorList>
    </citation>
    <scope>NUCLEOTIDE SEQUENCE [LARGE SCALE GENOMIC DNA]</scope>
    <source>
        <strain evidence="16">B10K-DU-030-03</strain>
    </source>
</reference>
<dbReference type="EMBL" id="VZTZ01004855">
    <property type="protein sequence ID" value="NXU34676.1"/>
    <property type="molecule type" value="Genomic_DNA"/>
</dbReference>
<evidence type="ECO:0000256" key="8">
    <source>
        <dbReference type="ARBA" id="ARBA00023015"/>
    </source>
</evidence>
<feature type="non-terminal residue" evidence="16">
    <location>
        <position position="1"/>
    </location>
</feature>
<dbReference type="Pfam" id="PF24105">
    <property type="entry name" value="Beta-prop_CAF1B_HIR1"/>
    <property type="match status" value="1"/>
</dbReference>
<keyword evidence="4 12" id="KW-0678">Repressor</keyword>
<evidence type="ECO:0000256" key="10">
    <source>
        <dbReference type="ARBA" id="ARBA00023242"/>
    </source>
</evidence>
<dbReference type="PANTHER" id="PTHR13831:SF0">
    <property type="entry name" value="PROTEIN HIRA"/>
    <property type="match status" value="1"/>
</dbReference>
<evidence type="ECO:0000256" key="2">
    <source>
        <dbReference type="ARBA" id="ARBA00007306"/>
    </source>
</evidence>
<evidence type="ECO:0000256" key="6">
    <source>
        <dbReference type="ARBA" id="ARBA00022737"/>
    </source>
</evidence>
<feature type="repeat" description="WD" evidence="11">
    <location>
        <begin position="115"/>
        <end position="147"/>
    </location>
</feature>
<feature type="domain" description="CAF1B/HIR1 beta-propeller" evidence="15">
    <location>
        <begin position="2"/>
        <end position="350"/>
    </location>
</feature>
<feature type="repeat" description="WD" evidence="11">
    <location>
        <begin position="158"/>
        <end position="189"/>
    </location>
</feature>
<feature type="region of interest" description="Disordered" evidence="13">
    <location>
        <begin position="499"/>
        <end position="547"/>
    </location>
</feature>
<dbReference type="FunFam" id="2.130.10.10:FF:000105">
    <property type="entry name" value="Protein HIRA"/>
    <property type="match status" value="1"/>
</dbReference>
<dbReference type="GO" id="GO:0006355">
    <property type="term" value="P:regulation of DNA-templated transcription"/>
    <property type="evidence" value="ECO:0007669"/>
    <property type="project" value="InterPro"/>
</dbReference>
<dbReference type="GO" id="GO:0006338">
    <property type="term" value="P:chromatin remodeling"/>
    <property type="evidence" value="ECO:0007669"/>
    <property type="project" value="InterPro"/>
</dbReference>
<dbReference type="Gene3D" id="2.130.10.10">
    <property type="entry name" value="YVTN repeat-like/Quinoprotein amine dehydrogenase"/>
    <property type="match status" value="2"/>
</dbReference>
<keyword evidence="9 12" id="KW-0804">Transcription</keyword>
<dbReference type="InterPro" id="IPR055410">
    <property type="entry name" value="Beta-prop_CAF1B_HIR1"/>
</dbReference>
<dbReference type="InterPro" id="IPR001680">
    <property type="entry name" value="WD40_rpt"/>
</dbReference>
<evidence type="ECO:0000259" key="14">
    <source>
        <dbReference type="Pfam" id="PF07569"/>
    </source>
</evidence>
<comment type="function">
    <text evidence="12">Required for replication-independent chromatin assembly and for the periodic repression of histone gene transcription during the cell cycle.</text>
</comment>
<comment type="similarity">
    <text evidence="2 12">Belongs to the WD repeat HIR1 family.</text>
</comment>
<accession>A0A7L3JZT2</accession>
<evidence type="ECO:0000256" key="3">
    <source>
        <dbReference type="ARBA" id="ARBA00021597"/>
    </source>
</evidence>
<feature type="compositionally biased region" description="Polar residues" evidence="13">
    <location>
        <begin position="499"/>
        <end position="516"/>
    </location>
</feature>
<keyword evidence="5 11" id="KW-0853">WD repeat</keyword>
<feature type="compositionally biased region" description="Basic and acidic residues" evidence="13">
    <location>
        <begin position="593"/>
        <end position="611"/>
    </location>
</feature>
<keyword evidence="6 12" id="KW-0677">Repeat</keyword>
<evidence type="ECO:0000256" key="11">
    <source>
        <dbReference type="PROSITE-ProRule" id="PRU00221"/>
    </source>
</evidence>
<gene>
    <name evidence="16" type="primary">Hira</name>
    <name evidence="16" type="ORF">DRYBRU_R02270</name>
</gene>
<comment type="caution">
    <text evidence="16">The sequence shown here is derived from an EMBL/GenBank/DDBJ whole genome shotgun (WGS) entry which is preliminary data.</text>
</comment>
<evidence type="ECO:0000259" key="15">
    <source>
        <dbReference type="Pfam" id="PF24105"/>
    </source>
</evidence>
<dbReference type="PROSITE" id="PS50294">
    <property type="entry name" value="WD_REPEATS_REGION"/>
    <property type="match status" value="3"/>
</dbReference>
<feature type="compositionally biased region" description="Low complexity" evidence="13">
    <location>
        <begin position="530"/>
        <end position="543"/>
    </location>
</feature>
<dbReference type="InterPro" id="IPR015943">
    <property type="entry name" value="WD40/YVTN_repeat-like_dom_sf"/>
</dbReference>
<dbReference type="OrthoDB" id="1741719at2759"/>
<proteinExistence type="inferred from homology"/>
<dbReference type="GO" id="GO:0000785">
    <property type="term" value="C:chromatin"/>
    <property type="evidence" value="ECO:0007669"/>
    <property type="project" value="TreeGrafter"/>
</dbReference>
<protein>
    <recommendedName>
        <fullName evidence="3 12">Protein HIRA</fullName>
    </recommendedName>
</protein>
<dbReference type="InterPro" id="IPR036322">
    <property type="entry name" value="WD40_repeat_dom_sf"/>
</dbReference>
<keyword evidence="17" id="KW-1185">Reference proteome</keyword>
<keyword evidence="7 12" id="KW-0156">Chromatin regulator</keyword>
<feature type="region of interest" description="Disordered" evidence="13">
    <location>
        <begin position="593"/>
        <end position="614"/>
    </location>
</feature>
<evidence type="ECO:0000256" key="1">
    <source>
        <dbReference type="ARBA" id="ARBA00004123"/>
    </source>
</evidence>
<dbReference type="Pfam" id="PF07569">
    <property type="entry name" value="Hira"/>
    <property type="match status" value="1"/>
</dbReference>
<dbReference type="GO" id="GO:0005634">
    <property type="term" value="C:nucleus"/>
    <property type="evidence" value="ECO:0007669"/>
    <property type="project" value="UniProtKB-SubCell"/>
</dbReference>
<feature type="repeat" description="WD" evidence="11">
    <location>
        <begin position="54"/>
        <end position="86"/>
    </location>
</feature>